<dbReference type="PIRSF" id="PIRSF016578">
    <property type="entry name" value="HsaA"/>
    <property type="match status" value="1"/>
</dbReference>
<dbReference type="SUPFAM" id="SSF47203">
    <property type="entry name" value="Acyl-CoA dehydrogenase C-terminal domain-like"/>
    <property type="match status" value="1"/>
</dbReference>
<keyword evidence="1" id="KW-0560">Oxidoreductase</keyword>
<dbReference type="EMBL" id="WNDQ01000003">
    <property type="protein sequence ID" value="KAF1023650.1"/>
    <property type="molecule type" value="Genomic_DNA"/>
</dbReference>
<gene>
    <name evidence="4" type="primary">soxC_2</name>
    <name evidence="4" type="ORF">GAK30_00313</name>
</gene>
<evidence type="ECO:0000259" key="3">
    <source>
        <dbReference type="Pfam" id="PF08028"/>
    </source>
</evidence>
<reference evidence="5" key="1">
    <citation type="journal article" date="2020" name="MBio">
        <title>Horizontal gene transfer to a defensive symbiont with a reduced genome amongst a multipartite beetle microbiome.</title>
        <authorList>
            <person name="Waterworth S.C."/>
            <person name="Florez L.V."/>
            <person name="Rees E.R."/>
            <person name="Hertweck C."/>
            <person name="Kaltenpoth M."/>
            <person name="Kwan J.C."/>
        </authorList>
    </citation>
    <scope>NUCLEOTIDE SEQUENCE [LARGE SCALE GENOMIC DNA]</scope>
</reference>
<dbReference type="PANTHER" id="PTHR43884:SF12">
    <property type="entry name" value="ISOVALERYL-COA DEHYDROGENASE, MITOCHONDRIAL-RELATED"/>
    <property type="match status" value="1"/>
</dbReference>
<evidence type="ECO:0000313" key="4">
    <source>
        <dbReference type="EMBL" id="KAF1023650.1"/>
    </source>
</evidence>
<feature type="domain" description="Acyl-CoA dehydrogenase C-terminal" evidence="3">
    <location>
        <begin position="247"/>
        <end position="379"/>
    </location>
</feature>
<dbReference type="GO" id="GO:0006552">
    <property type="term" value="P:L-leucine catabolic process"/>
    <property type="evidence" value="ECO:0007669"/>
    <property type="project" value="TreeGrafter"/>
</dbReference>
<dbReference type="PANTHER" id="PTHR43884">
    <property type="entry name" value="ACYL-COA DEHYDROGENASE"/>
    <property type="match status" value="1"/>
</dbReference>
<accession>A0A7V8JS34</accession>
<dbReference type="InterPro" id="IPR037069">
    <property type="entry name" value="AcylCoA_DH/ox_N_sf"/>
</dbReference>
<feature type="domain" description="Acyl-CoA dehydrogenase/oxidase N-terminal" evidence="2">
    <location>
        <begin position="27"/>
        <end position="116"/>
    </location>
</feature>
<evidence type="ECO:0000256" key="1">
    <source>
        <dbReference type="ARBA" id="ARBA00023002"/>
    </source>
</evidence>
<dbReference type="Gene3D" id="1.10.540.10">
    <property type="entry name" value="Acyl-CoA dehydrogenase/oxidase, N-terminal domain"/>
    <property type="match status" value="1"/>
</dbReference>
<organism evidence="4 5">
    <name type="scientific">Paracidovorax wautersii</name>
    <dbReference type="NCBI Taxonomy" id="1177982"/>
    <lineage>
        <taxon>Bacteria</taxon>
        <taxon>Pseudomonadati</taxon>
        <taxon>Pseudomonadota</taxon>
        <taxon>Betaproteobacteria</taxon>
        <taxon>Burkholderiales</taxon>
        <taxon>Comamonadaceae</taxon>
        <taxon>Paracidovorax</taxon>
    </lineage>
</organism>
<comment type="caution">
    <text evidence="4">The sequence shown here is derived from an EMBL/GenBank/DDBJ whole genome shotgun (WGS) entry which is preliminary data.</text>
</comment>
<dbReference type="Pfam" id="PF02771">
    <property type="entry name" value="Acyl-CoA_dh_N"/>
    <property type="match status" value="1"/>
</dbReference>
<dbReference type="GO" id="GO:0050660">
    <property type="term" value="F:flavin adenine dinucleotide binding"/>
    <property type="evidence" value="ECO:0007669"/>
    <property type="project" value="InterPro"/>
</dbReference>
<dbReference type="Gene3D" id="2.40.110.10">
    <property type="entry name" value="Butyryl-CoA Dehydrogenase, subunit A, domain 2"/>
    <property type="match status" value="1"/>
</dbReference>
<dbReference type="Pfam" id="PF08028">
    <property type="entry name" value="Acyl-CoA_dh_2"/>
    <property type="match status" value="1"/>
</dbReference>
<evidence type="ECO:0000313" key="5">
    <source>
        <dbReference type="Proteomes" id="UP000461670"/>
    </source>
</evidence>
<proteinExistence type="predicted"/>
<dbReference type="InterPro" id="IPR013107">
    <property type="entry name" value="Acyl-CoA_DH_C"/>
</dbReference>
<dbReference type="SUPFAM" id="SSF56645">
    <property type="entry name" value="Acyl-CoA dehydrogenase NM domain-like"/>
    <property type="match status" value="1"/>
</dbReference>
<sequence>MTGSTVLHTRGEPASAPLPFEHWLAAAERLSAELAAHAAERDRAGGLPQQEAQALRASGLLAFLVPPEQGGAGGSHAQSQLIVRTVARGDSNAAQILSYHYLLSHNAFLRATPAQSESLQRRSVAGGWLWGGASNPRDPALQLTEEGGVLRVTGRKNFASNAAVGQRIVSVALWQDTPVLLAVPGDAPGITHGDDWDAFGQRRGVSGSVRFDAVPLARDDVLGPWPPQRPTNPLLSLSVPLHQLYFVNLYLGNAEGALRQAKAYLLESARPWQTSGVERATDDPYVLEHYGHLAASLQATAALADVAAQAWQSAWSRGQALTPPERDDAAAVIYAAKVNSTQSALHATSHILELLGARATAARHGFDRYWRNVRTHTLHDPVAYKAREVANHALNGRITADPLYS</sequence>
<name>A0A7V8JS34_9BURK</name>
<evidence type="ECO:0000259" key="2">
    <source>
        <dbReference type="Pfam" id="PF02771"/>
    </source>
</evidence>
<protein>
    <submittedName>
        <fullName evidence="4">Dibenzothiophene desulfurization enzyme C</fullName>
    </submittedName>
</protein>
<dbReference type="InterPro" id="IPR009100">
    <property type="entry name" value="AcylCoA_DH/oxidase_NM_dom_sf"/>
</dbReference>
<dbReference type="InterPro" id="IPR046373">
    <property type="entry name" value="Acyl-CoA_Oxase/DH_mid-dom_sf"/>
</dbReference>
<dbReference type="GO" id="GO:0008470">
    <property type="term" value="F:3-methylbutanoyl-CoA dehydrogenase activity"/>
    <property type="evidence" value="ECO:0007669"/>
    <property type="project" value="TreeGrafter"/>
</dbReference>
<dbReference type="InterPro" id="IPR013786">
    <property type="entry name" value="AcylCoA_DH/ox_N"/>
</dbReference>
<dbReference type="AlphaFoldDB" id="A0A7V8JS34"/>
<dbReference type="InterPro" id="IPR036250">
    <property type="entry name" value="AcylCo_DH-like_C"/>
</dbReference>
<dbReference type="Gene3D" id="1.20.140.10">
    <property type="entry name" value="Butyryl-CoA Dehydrogenase, subunit A, domain 3"/>
    <property type="match status" value="1"/>
</dbReference>
<dbReference type="Proteomes" id="UP000461670">
    <property type="component" value="Unassembled WGS sequence"/>
</dbReference>